<dbReference type="InterPro" id="IPR051048">
    <property type="entry name" value="Peptidase_S8/S53_subtilisin"/>
</dbReference>
<evidence type="ECO:0000259" key="9">
    <source>
        <dbReference type="Pfam" id="PF04151"/>
    </source>
</evidence>
<dbReference type="PROSITE" id="PS00136">
    <property type="entry name" value="SUBTILASE_ASP"/>
    <property type="match status" value="1"/>
</dbReference>
<dbReference type="InterPro" id="IPR036852">
    <property type="entry name" value="Peptidase_S8/S53_dom_sf"/>
</dbReference>
<dbReference type="PROSITE" id="PS00330">
    <property type="entry name" value="HEMOLYSIN_CALCIUM"/>
    <property type="match status" value="4"/>
</dbReference>
<feature type="active site" description="Charge relay system" evidence="5">
    <location>
        <position position="283"/>
    </location>
</feature>
<dbReference type="InterPro" id="IPR018511">
    <property type="entry name" value="Hemolysin-typ_Ca-bd_CS"/>
</dbReference>
<keyword evidence="4 5" id="KW-0720">Serine protease</keyword>
<evidence type="ECO:0000256" key="1">
    <source>
        <dbReference type="ARBA" id="ARBA00011073"/>
    </source>
</evidence>
<feature type="active site" description="Charge relay system" evidence="5">
    <location>
        <position position="240"/>
    </location>
</feature>
<dbReference type="InterPro" id="IPR001343">
    <property type="entry name" value="Hemolysn_Ca-bd"/>
</dbReference>
<dbReference type="InterPro" id="IPR000209">
    <property type="entry name" value="Peptidase_S8/S53_dom"/>
</dbReference>
<dbReference type="PRINTS" id="PR00723">
    <property type="entry name" value="SUBTILISIN"/>
</dbReference>
<organism evidence="10 11">
    <name type="scientific">Tritonibacter litoralis</name>
    <dbReference type="NCBI Taxonomy" id="2662264"/>
    <lineage>
        <taxon>Bacteria</taxon>
        <taxon>Pseudomonadati</taxon>
        <taxon>Pseudomonadota</taxon>
        <taxon>Alphaproteobacteria</taxon>
        <taxon>Rhodobacterales</taxon>
        <taxon>Paracoccaceae</taxon>
        <taxon>Tritonibacter</taxon>
    </lineage>
</organism>
<dbReference type="PROSITE" id="PS00138">
    <property type="entry name" value="SUBTILASE_SER"/>
    <property type="match status" value="1"/>
</dbReference>
<comment type="similarity">
    <text evidence="1 5 6">Belongs to the peptidase S8 family.</text>
</comment>
<evidence type="ECO:0000256" key="3">
    <source>
        <dbReference type="ARBA" id="ARBA00022801"/>
    </source>
</evidence>
<dbReference type="PRINTS" id="PR00313">
    <property type="entry name" value="CABNDNGRPT"/>
</dbReference>
<keyword evidence="2 5" id="KW-0645">Protease</keyword>
<feature type="active site" description="Charge relay system" evidence="5">
    <location>
        <position position="467"/>
    </location>
</feature>
<dbReference type="Pfam" id="PF00353">
    <property type="entry name" value="HemolysinCabind"/>
    <property type="match status" value="3"/>
</dbReference>
<keyword evidence="11" id="KW-1185">Reference proteome</keyword>
<dbReference type="PANTHER" id="PTHR43399">
    <property type="entry name" value="SUBTILISIN-RELATED"/>
    <property type="match status" value="1"/>
</dbReference>
<gene>
    <name evidence="10" type="ORF">GFB49_07625</name>
</gene>
<reference evidence="10 11" key="1">
    <citation type="submission" date="2019-10" db="EMBL/GenBank/DDBJ databases">
        <title>Epibacterium sp. nov., isolated from seawater.</title>
        <authorList>
            <person name="Zhang X."/>
            <person name="Li N."/>
        </authorList>
    </citation>
    <scope>NUCLEOTIDE SEQUENCE [LARGE SCALE GENOMIC DNA]</scope>
    <source>
        <strain evidence="10 11">SM1979</strain>
    </source>
</reference>
<dbReference type="GO" id="GO:0005509">
    <property type="term" value="F:calcium ion binding"/>
    <property type="evidence" value="ECO:0007669"/>
    <property type="project" value="InterPro"/>
</dbReference>
<dbReference type="GO" id="GO:0006508">
    <property type="term" value="P:proteolysis"/>
    <property type="evidence" value="ECO:0007669"/>
    <property type="project" value="UniProtKB-KW"/>
</dbReference>
<evidence type="ECO:0000313" key="11">
    <source>
        <dbReference type="Proteomes" id="UP000444174"/>
    </source>
</evidence>
<proteinExistence type="inferred from homology"/>
<feature type="domain" description="Peptidase C-terminal archaeal/bacterial" evidence="9">
    <location>
        <begin position="581"/>
        <end position="653"/>
    </location>
</feature>
<keyword evidence="3 5" id="KW-0378">Hydrolase</keyword>
<evidence type="ECO:0000256" key="4">
    <source>
        <dbReference type="ARBA" id="ARBA00022825"/>
    </source>
</evidence>
<dbReference type="InterPro" id="IPR011049">
    <property type="entry name" value="Serralysin-like_metalloprot_C"/>
</dbReference>
<dbReference type="Gene3D" id="3.40.50.200">
    <property type="entry name" value="Peptidase S8/S53 domain"/>
    <property type="match status" value="1"/>
</dbReference>
<evidence type="ECO:0000256" key="7">
    <source>
        <dbReference type="SAM" id="MobiDB-lite"/>
    </source>
</evidence>
<dbReference type="InterPro" id="IPR023828">
    <property type="entry name" value="Peptidase_S8_Ser-AS"/>
</dbReference>
<accession>A0A843YF64</accession>
<evidence type="ECO:0000256" key="2">
    <source>
        <dbReference type="ARBA" id="ARBA00022670"/>
    </source>
</evidence>
<dbReference type="Pfam" id="PF04151">
    <property type="entry name" value="PPC"/>
    <property type="match status" value="2"/>
</dbReference>
<evidence type="ECO:0000256" key="6">
    <source>
        <dbReference type="RuleBase" id="RU003355"/>
    </source>
</evidence>
<dbReference type="Gene3D" id="2.150.10.10">
    <property type="entry name" value="Serralysin-like metalloprotease, C-terminal"/>
    <property type="match status" value="2"/>
</dbReference>
<comment type="caution">
    <text evidence="10">The sequence shown here is derived from an EMBL/GenBank/DDBJ whole genome shotgun (WGS) entry which is preliminary data.</text>
</comment>
<feature type="domain" description="Peptidase S8/S53" evidence="8">
    <location>
        <begin position="231"/>
        <end position="508"/>
    </location>
</feature>
<protein>
    <submittedName>
        <fullName evidence="10">S8 family serine peptidase</fullName>
    </submittedName>
</protein>
<feature type="region of interest" description="Disordered" evidence="7">
    <location>
        <begin position="542"/>
        <end position="578"/>
    </location>
</feature>
<dbReference type="InterPro" id="IPR022398">
    <property type="entry name" value="Peptidase_S8_His-AS"/>
</dbReference>
<dbReference type="GO" id="GO:0004252">
    <property type="term" value="F:serine-type endopeptidase activity"/>
    <property type="evidence" value="ECO:0007669"/>
    <property type="project" value="UniProtKB-UniRule"/>
</dbReference>
<dbReference type="Gene3D" id="2.60.120.380">
    <property type="match status" value="7"/>
</dbReference>
<dbReference type="SUPFAM" id="SSF89260">
    <property type="entry name" value="Collagen-binding domain"/>
    <property type="match status" value="1"/>
</dbReference>
<dbReference type="RefSeq" id="WP_153215256.1">
    <property type="nucleotide sequence ID" value="NZ_WIBF01000003.1"/>
</dbReference>
<dbReference type="EMBL" id="WIBF01000003">
    <property type="protein sequence ID" value="MQQ08315.1"/>
    <property type="molecule type" value="Genomic_DNA"/>
</dbReference>
<dbReference type="InterPro" id="IPR015500">
    <property type="entry name" value="Peptidase_S8_subtilisin-rel"/>
</dbReference>
<dbReference type="InterPro" id="IPR007280">
    <property type="entry name" value="Peptidase_C_arc/bac"/>
</dbReference>
<dbReference type="InterPro" id="IPR023827">
    <property type="entry name" value="Peptidase_S8_Asp-AS"/>
</dbReference>
<dbReference type="SUPFAM" id="SSF52743">
    <property type="entry name" value="Subtilisin-like"/>
    <property type="match status" value="1"/>
</dbReference>
<feature type="domain" description="Peptidase C-terminal archaeal/bacterial" evidence="9">
    <location>
        <begin position="704"/>
        <end position="774"/>
    </location>
</feature>
<evidence type="ECO:0000259" key="8">
    <source>
        <dbReference type="Pfam" id="PF00082"/>
    </source>
</evidence>
<evidence type="ECO:0000313" key="10">
    <source>
        <dbReference type="EMBL" id="MQQ08315.1"/>
    </source>
</evidence>
<dbReference type="Proteomes" id="UP000444174">
    <property type="component" value="Unassembled WGS sequence"/>
</dbReference>
<dbReference type="Pfam" id="PF00082">
    <property type="entry name" value="Peptidase_S8"/>
    <property type="match status" value="1"/>
</dbReference>
<name>A0A843YF64_9RHOB</name>
<dbReference type="SUPFAM" id="SSF51120">
    <property type="entry name" value="beta-Roll"/>
    <property type="match status" value="1"/>
</dbReference>
<sequence>MAIFRGNRRHDVLRGTGDDDRLIGMGGRDRLFGNNGDDVLLGGVGRDRLFGGRGSDTLDGGRGNDRLVGGAGADDLNGGVGRDRLIAGTGADTLAGGRGNDTLTGGRGADQFNYAEGWGDDTITDFNVGAGDVLDFSDTDLSFSDLTIAAQGDDVLVSVGNDSILLRNVSLDEVTEAAFEFDKVDTDNSEDEGKVETTGGQGELSTLSNEGRDIIGLDQYQNDARFSGFDGSGQTVVVIDTGIDLNHSAFGPDANGDGISDRIIYTEDFSRDGDGTANDIQGHGTNVASIVGSSNASYLGVAPGVNIIALQGLGNNGSGTNSDIERALQWVVDNAAAYNIVAVNLSLGAGDNVNTVSPHYTYGDEFAALASQNVITVAAAGNDYYRYQTPGASSIAADPNVIGVGAVWEGDFGSIQWGSGAKDFSTDVDRVTSFSQRSNDLGIVFAPGALIDGAQPGGGFSAQGGTSQATPFVAGMAALAQDIATDVLGRRLTPSEFQRLLRETSTTIRDGDDEDDNVANLNAEIPRVNMFELAQAIYDLAEDDPTPVPEPREDDFSSDTSTTGRIGSNSTATGELETSGDTDWFRVRLREGRTYELSMRGDDSDEGTLNDPVLALVDAQGNILASNDDGPANHNSLITYTAQSTGNYYLVASGYGSETGTYTVGIERTSNRRARDDFSADTSTTSNLDGDGTIVRGRIEVQGDRDWHRLDVAAGAEYRIDMHSRGGPNVRLEDSYLRIYDENGTLLASNDDGGNGQNARLFYTASSDGTIYVETAASGDAGSGRYRVRVQTTEVEGDVPNDASTSARVEVGGHYDGTLEAAGDRDWVAVSLVGGVVYDIALFGHGDTPVSDTYLRLFDANGSLIASNDDADGLNSALDSISFNASGTYFISAGSYADGGEGDYRVTVEELSGDGADIPTDTSTESEITIGGSVVSDLGFEGDRDWHRATLVAGHTYEIEVEGVGSDALGDTYLRVYNGQSSLLAQDDDGGDGLNSRLLFNAGNGGDFYFSVGAYADGGTGGYEISLVDTGASDDFAGDSSTTGRLTTSVDGEIEQVGDTDWFAYRVQNGGIYQFDARGASTSDGTLGDPVLAIRDEYGNLLGYNDDGGDGLNSQAVFSATYSGTVYVEVSGYGSTSIGTYELDAQVLSNGDDDHGDAIDPSLLLLDADEFVFGEIEEEGDVDFFRLELDAGGIYDLFARGAPTSDGSLNDPIMALFDTDGDVLVFNDDGGTGLNALIEDFEADNSGTYYLGVGGYGGNNSGTYTIGYTQTGSNASNDDFGQSAGSAGALASGSSITGTLEEAGDRDWIAVNLLGGREYEVDLRGVASNSGTLVDPYLNVYDSSGSFLGSNDDGGLGLESSLSFVAPSTDVFYFEAAAYADRYTGTWELEVGLA</sequence>
<dbReference type="PROSITE" id="PS51892">
    <property type="entry name" value="SUBTILASE"/>
    <property type="match status" value="1"/>
</dbReference>
<evidence type="ECO:0000256" key="5">
    <source>
        <dbReference type="PROSITE-ProRule" id="PRU01240"/>
    </source>
</evidence>
<dbReference type="PANTHER" id="PTHR43399:SF4">
    <property type="entry name" value="CELL WALL-ASSOCIATED PROTEASE"/>
    <property type="match status" value="1"/>
</dbReference>
<dbReference type="PROSITE" id="PS00137">
    <property type="entry name" value="SUBTILASE_HIS"/>
    <property type="match status" value="1"/>
</dbReference>
<feature type="compositionally biased region" description="Polar residues" evidence="7">
    <location>
        <begin position="558"/>
        <end position="573"/>
    </location>
</feature>